<organism evidence="4">
    <name type="scientific">uncultured Caudovirales phage</name>
    <dbReference type="NCBI Taxonomy" id="2100421"/>
    <lineage>
        <taxon>Viruses</taxon>
        <taxon>Duplodnaviria</taxon>
        <taxon>Heunggongvirae</taxon>
        <taxon>Uroviricota</taxon>
        <taxon>Caudoviricetes</taxon>
        <taxon>Peduoviridae</taxon>
        <taxon>Maltschvirus</taxon>
        <taxon>Maltschvirus maltsch</taxon>
    </lineage>
</organism>
<dbReference type="InterPro" id="IPR008979">
    <property type="entry name" value="Galactose-bd-like_sf"/>
</dbReference>
<reference evidence="4" key="1">
    <citation type="submission" date="2020-05" db="EMBL/GenBank/DDBJ databases">
        <authorList>
            <person name="Chiriac C."/>
            <person name="Salcher M."/>
            <person name="Ghai R."/>
            <person name="Kavagutti S V."/>
        </authorList>
    </citation>
    <scope>NUCLEOTIDE SEQUENCE</scope>
</reference>
<protein>
    <submittedName>
        <fullName evidence="4">Tip attachment protein J</fullName>
    </submittedName>
</protein>
<dbReference type="InterPro" id="IPR055385">
    <property type="entry name" value="GpJ_HDII-ins2"/>
</dbReference>
<proteinExistence type="predicted"/>
<dbReference type="EMBL" id="LR796837">
    <property type="protein sequence ID" value="CAB4169145.1"/>
    <property type="molecule type" value="Genomic_DNA"/>
</dbReference>
<dbReference type="Gene3D" id="2.60.40.10">
    <property type="entry name" value="Immunoglobulins"/>
    <property type="match status" value="1"/>
</dbReference>
<feature type="domain" description="Tip attachment protein J HDII-ins2" evidence="3">
    <location>
        <begin position="91"/>
        <end position="211"/>
    </location>
</feature>
<evidence type="ECO:0000259" key="2">
    <source>
        <dbReference type="Pfam" id="PF13550"/>
    </source>
</evidence>
<dbReference type="PANTHER" id="PTHR36251">
    <property type="entry name" value="FELS-1 PROPHAGE HOST SPECIFICITY PROTEIN-RELATED"/>
    <property type="match status" value="1"/>
</dbReference>
<evidence type="ECO:0000313" key="4">
    <source>
        <dbReference type="EMBL" id="CAB4169145.1"/>
    </source>
</evidence>
<gene>
    <name evidence="4" type="ORF">UFOVP887_49</name>
</gene>
<dbReference type="InterPro" id="IPR053171">
    <property type="entry name" value="Viral_Tip_Attach_Protein"/>
</dbReference>
<dbReference type="InterPro" id="IPR013783">
    <property type="entry name" value="Ig-like_fold"/>
</dbReference>
<sequence>MENNELISGSGGKGKRAHTPIEANDTLKSKQVIKLLFAVAEGEIEAISDILLDKVSISSYHATYAWKSGLSNQTNVPGFIDTESPLPTFTSVQLINATYFTYNIDPSVNSVRLTFSLDSLHQILGNGDMVGYTVSLDIYTKATTVSSQVLYKTTTKDGKASNMYAWDVIVERPANYNPTLNWSVVVHRSSADDNSAKLASVTRLVSITQIYHKQLTYPGTALVAITLNDSGEFGGQVPQILIKGKGRKVSVPSNYNPTTRVYTGTWDLAMNSVKLFTDNIAWVLYDVLHDSTCLNIDSADLDKTSFYLLSQYADTLIDDGYGVSIPRYSIGNQFYARDNVPTFIQNLLSLCNGMLTENEFGQIKVIFDQPNISPSRLITNANVVNGLFNYTSNDLENRYSLVNITYNNYLSYNETDTATWSDNSLITRYGLQTSDIVLPGCIYEAQAIRKARWAVYTNAITTKLLTFNVMYEGLSFRNGSVIKVMDSDNAGVTQHGMITATSFAGANTTIVMDRTITLAAQTYTISFYGIDGITLYTKTLLETNVSVSSVSYVGTEVPLIKSTFILSATVVPQLFRVVGNRKDGDEYTISCLTYDNAKFTYIDQSLALTAPTGDFINASSFYAPAVTNLAITPISSSDGINSNIQLYVHWDWDTALTQKYKATFKATWIRDNTDLKEITDITGNSFDINGAVPGTYDITVWAVNPFSGIKSTAATLTYAYRTTAGSSTLLPPVNARVVGTSGLIYTTPALSLIFDYNTLNAAVSDSLLDYVIEFWTLSGSTKSGTYVVKPDSLFGGTFNFPFLENLAIFGASTRSYIIKLYSRDLTGFVSTAYAVTVNNTVPAIQSFTIFSGVSSIYIKVTTTPEIDVTGYQVHRSLTSGFTPGAGTLIYDGADTYITLNVPDTQTYYYKIAAYDSFDKLNLIYSSQQSNTALSLDAITWSTTGLVFGVGTTNQLTWTAGTIVKSGSTTYTIAAGNATWTTGYLYAYFNPAVSTTVIQTTTTLGTAVGVGCYPIATYKGGAVTNIAGGTGSAFISGSQIIAGTVGASQIIAGSIVASNISTTTAVITAEAQIASAVINNAAIKDYIQSSNYSTTAHTGWRLDKTANMITTYGGLQVLDSTGATILSSGTTPTWNWTNVTGTLKPADNATKTFVYSQATVPPTPNEGDVWYVSATLSGYVSGAVYIYKGGAWIRTADATSSQLGGSGVNILDPRFATFEESALPPFSTHASGTLSQDATAKYFGTKSLKIVTTGISGYWNGNTGYTTNIQPNKKWIISGYVYSSTIIAAPVWGTAGIHLGVYTPSAYYGTAGYDGNAAYGTLTIPANTWTRIYGVLDLTADSNTTCLLRLDSHATGTTVWFDGIMLEAQVGNLVTPSVYQEPANFLTTFVGALDATKNTIFRQISAPTGGNYTVGDLWFDTDSNPPAFYNWSGTAWTMVSNAVTNTNQVTDGAALGQTSLWTGVSGTGRPSDNATVGATFGTNINGSITAANVATYISNLAVQTAQIANLAVTTGKIANLAVDTLQIAGNAVIVPVSVFSTSAVGVSLGSFASGWITIATATANLTGGGASSVLRIDSLTGYDPASGSNTANYNNTLFAGQSVRLINVGTGAVLQTLLKGSLMWDTNNNIEIGSISQGSLTIPCNSSITVALQMFVINNLNTPNSDSIVATRSLNLIGAKSSV</sequence>
<feature type="domain" description="Tip attachment protein J" evidence="2">
    <location>
        <begin position="342"/>
        <end position="500"/>
    </location>
</feature>
<dbReference type="SUPFAM" id="SSF49785">
    <property type="entry name" value="Galactose-binding domain-like"/>
    <property type="match status" value="1"/>
</dbReference>
<dbReference type="PANTHER" id="PTHR36251:SF2">
    <property type="entry name" value="GIFSY-2 PROPHAGE HOST SPECIFICITY PROTEIN J, PHAGE LAMBDA"/>
    <property type="match status" value="1"/>
</dbReference>
<dbReference type="InterPro" id="IPR032876">
    <property type="entry name" value="J_dom"/>
</dbReference>
<evidence type="ECO:0000259" key="3">
    <source>
        <dbReference type="Pfam" id="PF24801"/>
    </source>
</evidence>
<dbReference type="Pfam" id="PF13550">
    <property type="entry name" value="Phage-tail_3"/>
    <property type="match status" value="1"/>
</dbReference>
<dbReference type="Pfam" id="PF24801">
    <property type="entry name" value="FNIII-A_GpJ"/>
    <property type="match status" value="1"/>
</dbReference>
<feature type="region of interest" description="Disordered" evidence="1">
    <location>
        <begin position="1"/>
        <end position="21"/>
    </location>
</feature>
<evidence type="ECO:0000256" key="1">
    <source>
        <dbReference type="SAM" id="MobiDB-lite"/>
    </source>
</evidence>
<name>A0A6J5PIZ9_9CAUD</name>
<accession>A0A6J5PIZ9</accession>